<keyword evidence="2" id="KW-0560">Oxidoreductase</keyword>
<dbReference type="PANTHER" id="PTHR24299:SF21">
    <property type="entry name" value="OS09G0441600 PROTEIN"/>
    <property type="match status" value="1"/>
</dbReference>
<proteinExistence type="inferred from homology"/>
<dbReference type="GO" id="GO:0020037">
    <property type="term" value="F:heme binding"/>
    <property type="evidence" value="ECO:0007669"/>
    <property type="project" value="InterPro"/>
</dbReference>
<dbReference type="EMBL" id="JANEYF010001958">
    <property type="protein sequence ID" value="KAJ8953694.1"/>
    <property type="molecule type" value="Genomic_DNA"/>
</dbReference>
<name>A0AAV8YSL6_9CUCU</name>
<dbReference type="GO" id="GO:0005506">
    <property type="term" value="F:iron ion binding"/>
    <property type="evidence" value="ECO:0007669"/>
    <property type="project" value="InterPro"/>
</dbReference>
<keyword evidence="3" id="KW-0812">Transmembrane</keyword>
<dbReference type="InterPro" id="IPR002401">
    <property type="entry name" value="Cyt_P450_E_grp-I"/>
</dbReference>
<dbReference type="InterPro" id="IPR036396">
    <property type="entry name" value="Cyt_P450_sf"/>
</dbReference>
<keyword evidence="3" id="KW-0472">Membrane</keyword>
<comment type="caution">
    <text evidence="4">The sequence shown here is derived from an EMBL/GenBank/DDBJ whole genome shotgun (WGS) entry which is preliminary data.</text>
</comment>
<comment type="similarity">
    <text evidence="1">Belongs to the cytochrome P450 family.</text>
</comment>
<organism evidence="4 5">
    <name type="scientific">Rhamnusium bicolor</name>
    <dbReference type="NCBI Taxonomy" id="1586634"/>
    <lineage>
        <taxon>Eukaryota</taxon>
        <taxon>Metazoa</taxon>
        <taxon>Ecdysozoa</taxon>
        <taxon>Arthropoda</taxon>
        <taxon>Hexapoda</taxon>
        <taxon>Insecta</taxon>
        <taxon>Pterygota</taxon>
        <taxon>Neoptera</taxon>
        <taxon>Endopterygota</taxon>
        <taxon>Coleoptera</taxon>
        <taxon>Polyphaga</taxon>
        <taxon>Cucujiformia</taxon>
        <taxon>Chrysomeloidea</taxon>
        <taxon>Cerambycidae</taxon>
        <taxon>Lepturinae</taxon>
        <taxon>Rhagiini</taxon>
        <taxon>Rhamnusium</taxon>
    </lineage>
</organism>
<accession>A0AAV8YSL6</accession>
<dbReference type="GO" id="GO:0016705">
    <property type="term" value="F:oxidoreductase activity, acting on paired donors, with incorporation or reduction of molecular oxygen"/>
    <property type="evidence" value="ECO:0007669"/>
    <property type="project" value="InterPro"/>
</dbReference>
<feature type="transmembrane region" description="Helical" evidence="3">
    <location>
        <begin position="6"/>
        <end position="26"/>
    </location>
</feature>
<dbReference type="GO" id="GO:0004497">
    <property type="term" value="F:monooxygenase activity"/>
    <property type="evidence" value="ECO:0007669"/>
    <property type="project" value="UniProtKB-KW"/>
</dbReference>
<keyword evidence="5" id="KW-1185">Reference proteome</keyword>
<dbReference type="PRINTS" id="PR00463">
    <property type="entry name" value="EP450I"/>
</dbReference>
<dbReference type="Pfam" id="PF00067">
    <property type="entry name" value="p450"/>
    <property type="match status" value="1"/>
</dbReference>
<dbReference type="Gene3D" id="1.10.630.10">
    <property type="entry name" value="Cytochrome P450"/>
    <property type="match status" value="1"/>
</dbReference>
<reference evidence="4" key="1">
    <citation type="journal article" date="2023" name="Insect Mol. Biol.">
        <title>Genome sequencing provides insights into the evolution of gene families encoding plant cell wall-degrading enzymes in longhorned beetles.</title>
        <authorList>
            <person name="Shin N.R."/>
            <person name="Okamura Y."/>
            <person name="Kirsch R."/>
            <person name="Pauchet Y."/>
        </authorList>
    </citation>
    <scope>NUCLEOTIDE SEQUENCE</scope>
    <source>
        <strain evidence="4">RBIC_L_NR</strain>
    </source>
</reference>
<sequence>MTIAVYTVLLVITTVVALAIVCYEIYKQKTHRAKKLTSGGLSEPPTPTRIPIIGHLHLLGGYEVPYQAFNFLGKKYGNVVNLQLGNVKCVVVNGQKNIREALVTKGHHFDSRPNFQRYQQLFSGNKENCKYCSI</sequence>
<dbReference type="AlphaFoldDB" id="A0AAV8YSL6"/>
<evidence type="ECO:0000313" key="4">
    <source>
        <dbReference type="EMBL" id="KAJ8953694.1"/>
    </source>
</evidence>
<evidence type="ECO:0000256" key="3">
    <source>
        <dbReference type="SAM" id="Phobius"/>
    </source>
</evidence>
<evidence type="ECO:0000313" key="5">
    <source>
        <dbReference type="Proteomes" id="UP001162156"/>
    </source>
</evidence>
<protein>
    <recommendedName>
        <fullName evidence="6">Cytochrome P450</fullName>
    </recommendedName>
</protein>
<keyword evidence="2" id="KW-0503">Monooxygenase</keyword>
<keyword evidence="3" id="KW-1133">Transmembrane helix</keyword>
<dbReference type="InterPro" id="IPR001128">
    <property type="entry name" value="Cyt_P450"/>
</dbReference>
<dbReference type="Proteomes" id="UP001162156">
    <property type="component" value="Unassembled WGS sequence"/>
</dbReference>
<gene>
    <name evidence="4" type="ORF">NQ314_007302</name>
</gene>
<evidence type="ECO:0008006" key="6">
    <source>
        <dbReference type="Google" id="ProtNLM"/>
    </source>
</evidence>
<dbReference type="SUPFAM" id="SSF48264">
    <property type="entry name" value="Cytochrome P450"/>
    <property type="match status" value="1"/>
</dbReference>
<evidence type="ECO:0000256" key="1">
    <source>
        <dbReference type="ARBA" id="ARBA00010617"/>
    </source>
</evidence>
<evidence type="ECO:0000256" key="2">
    <source>
        <dbReference type="ARBA" id="ARBA00023033"/>
    </source>
</evidence>
<dbReference type="PANTHER" id="PTHR24299">
    <property type="entry name" value="CYTOCHROME P450 FAMILY 1"/>
    <property type="match status" value="1"/>
</dbReference>